<dbReference type="GO" id="GO:0000976">
    <property type="term" value="F:transcription cis-regulatory region binding"/>
    <property type="evidence" value="ECO:0007669"/>
    <property type="project" value="TreeGrafter"/>
</dbReference>
<dbReference type="InterPro" id="IPR001647">
    <property type="entry name" value="HTH_TetR"/>
</dbReference>
<comment type="caution">
    <text evidence="6">The sequence shown here is derived from an EMBL/GenBank/DDBJ whole genome shotgun (WGS) entry which is preliminary data.</text>
</comment>
<dbReference type="PANTHER" id="PTHR30055">
    <property type="entry name" value="HTH-TYPE TRANSCRIPTIONAL REGULATOR RUTR"/>
    <property type="match status" value="1"/>
</dbReference>
<sequence>MGKKAGYHHGNLRAALVEAALAILEADGLPGLTLRRVAAQAGVSHAAPAHHFPNLQALLTALATIAFERFTQSMARARARAKPDPESQVRAAGRGYLAFARSHPALFRLMFSAGDLDWQDQALQAAGAAAFRQLQEISAPFADLLGLAGETDRRELERLIWASAHGYAHLAIDGKMPATGNPPDVARFLSKR</sequence>
<evidence type="ECO:0000259" key="5">
    <source>
        <dbReference type="PROSITE" id="PS50977"/>
    </source>
</evidence>
<name>A0A4R6WTU3_9PROT</name>
<gene>
    <name evidence="6" type="ORF">A8950_2132</name>
</gene>
<dbReference type="InterPro" id="IPR025996">
    <property type="entry name" value="MT1864/Rv1816-like_C"/>
</dbReference>
<keyword evidence="7" id="KW-1185">Reference proteome</keyword>
<evidence type="ECO:0000313" key="6">
    <source>
        <dbReference type="EMBL" id="TDQ82310.1"/>
    </source>
</evidence>
<evidence type="ECO:0000256" key="2">
    <source>
        <dbReference type="ARBA" id="ARBA00023125"/>
    </source>
</evidence>
<dbReference type="RefSeq" id="WP_133613599.1">
    <property type="nucleotide sequence ID" value="NZ_SNYW01000008.1"/>
</dbReference>
<feature type="DNA-binding region" description="H-T-H motif" evidence="4">
    <location>
        <begin position="33"/>
        <end position="52"/>
    </location>
</feature>
<evidence type="ECO:0000256" key="4">
    <source>
        <dbReference type="PROSITE-ProRule" id="PRU00335"/>
    </source>
</evidence>
<dbReference type="InterPro" id="IPR036271">
    <property type="entry name" value="Tet_transcr_reg_TetR-rel_C_sf"/>
</dbReference>
<feature type="domain" description="HTH tetR-type" evidence="5">
    <location>
        <begin position="10"/>
        <end position="70"/>
    </location>
</feature>
<proteinExistence type="predicted"/>
<reference evidence="6 7" key="1">
    <citation type="submission" date="2019-03" db="EMBL/GenBank/DDBJ databases">
        <title>Genomic Encyclopedia of Type Strains, Phase III (KMG-III): the genomes of soil and plant-associated and newly described type strains.</title>
        <authorList>
            <person name="Whitman W."/>
        </authorList>
    </citation>
    <scope>NUCLEOTIDE SEQUENCE [LARGE SCALE GENOMIC DNA]</scope>
    <source>
        <strain evidence="6 7">CGMCC 1.7660</strain>
    </source>
</reference>
<dbReference type="EMBL" id="SNYW01000008">
    <property type="protein sequence ID" value="TDQ82310.1"/>
    <property type="molecule type" value="Genomic_DNA"/>
</dbReference>
<dbReference type="Proteomes" id="UP000295783">
    <property type="component" value="Unassembled WGS sequence"/>
</dbReference>
<dbReference type="InterPro" id="IPR009057">
    <property type="entry name" value="Homeodomain-like_sf"/>
</dbReference>
<organism evidence="6 7">
    <name type="scientific">Dongia mobilis</name>
    <dbReference type="NCBI Taxonomy" id="578943"/>
    <lineage>
        <taxon>Bacteria</taxon>
        <taxon>Pseudomonadati</taxon>
        <taxon>Pseudomonadota</taxon>
        <taxon>Alphaproteobacteria</taxon>
        <taxon>Rhodospirillales</taxon>
        <taxon>Dongiaceae</taxon>
        <taxon>Dongia</taxon>
    </lineage>
</organism>
<dbReference type="Pfam" id="PF00440">
    <property type="entry name" value="TetR_N"/>
    <property type="match status" value="1"/>
</dbReference>
<keyword evidence="3" id="KW-0804">Transcription</keyword>
<dbReference type="SUPFAM" id="SSF48498">
    <property type="entry name" value="Tetracyclin repressor-like, C-terminal domain"/>
    <property type="match status" value="1"/>
</dbReference>
<accession>A0A4R6WTU3</accession>
<dbReference type="PANTHER" id="PTHR30055:SF220">
    <property type="entry name" value="TETR-FAMILY REGULATORY PROTEIN"/>
    <property type="match status" value="1"/>
</dbReference>
<dbReference type="OrthoDB" id="7056813at2"/>
<evidence type="ECO:0000313" key="7">
    <source>
        <dbReference type="Proteomes" id="UP000295783"/>
    </source>
</evidence>
<dbReference type="GO" id="GO:0003700">
    <property type="term" value="F:DNA-binding transcription factor activity"/>
    <property type="evidence" value="ECO:0007669"/>
    <property type="project" value="TreeGrafter"/>
</dbReference>
<dbReference type="AlphaFoldDB" id="A0A4R6WTU3"/>
<dbReference type="InterPro" id="IPR050109">
    <property type="entry name" value="HTH-type_TetR-like_transc_reg"/>
</dbReference>
<dbReference type="Pfam" id="PF13305">
    <property type="entry name" value="TetR_C_33"/>
    <property type="match status" value="1"/>
</dbReference>
<evidence type="ECO:0000256" key="3">
    <source>
        <dbReference type="ARBA" id="ARBA00023163"/>
    </source>
</evidence>
<dbReference type="SUPFAM" id="SSF46689">
    <property type="entry name" value="Homeodomain-like"/>
    <property type="match status" value="1"/>
</dbReference>
<dbReference type="Gene3D" id="1.10.357.10">
    <property type="entry name" value="Tetracycline Repressor, domain 2"/>
    <property type="match status" value="1"/>
</dbReference>
<keyword evidence="2 4" id="KW-0238">DNA-binding</keyword>
<protein>
    <submittedName>
        <fullName evidence="6">TetR family transcriptional regulator</fullName>
    </submittedName>
</protein>
<keyword evidence="1" id="KW-0805">Transcription regulation</keyword>
<evidence type="ECO:0000256" key="1">
    <source>
        <dbReference type="ARBA" id="ARBA00023015"/>
    </source>
</evidence>
<dbReference type="PROSITE" id="PS50977">
    <property type="entry name" value="HTH_TETR_2"/>
    <property type="match status" value="1"/>
</dbReference>